<accession>A0ABM9HXU6</accession>
<keyword evidence="2" id="KW-1185">Reference proteome</keyword>
<evidence type="ECO:0000313" key="1">
    <source>
        <dbReference type="EMBL" id="CAI8758357.1"/>
    </source>
</evidence>
<evidence type="ECO:0000313" key="2">
    <source>
        <dbReference type="Proteomes" id="UP001162030"/>
    </source>
</evidence>
<gene>
    <name evidence="1" type="ORF">MSZNOR_0791</name>
</gene>
<organism evidence="1 2">
    <name type="scientific">Methylocaldum szegediense</name>
    <dbReference type="NCBI Taxonomy" id="73780"/>
    <lineage>
        <taxon>Bacteria</taxon>
        <taxon>Pseudomonadati</taxon>
        <taxon>Pseudomonadota</taxon>
        <taxon>Gammaproteobacteria</taxon>
        <taxon>Methylococcales</taxon>
        <taxon>Methylococcaceae</taxon>
        <taxon>Methylocaldum</taxon>
    </lineage>
</organism>
<name>A0ABM9HXU6_9GAMM</name>
<dbReference type="Proteomes" id="UP001162030">
    <property type="component" value="Chromosome"/>
</dbReference>
<proteinExistence type="predicted"/>
<dbReference type="EMBL" id="OX458333">
    <property type="protein sequence ID" value="CAI8758357.1"/>
    <property type="molecule type" value="Genomic_DNA"/>
</dbReference>
<sequence>MTYSITLRIINNHTVMYPCRTQFTSSIYFATKGNHERSDRRRIYSPSVHEMGEQIPPTLDMKVL</sequence>
<protein>
    <submittedName>
        <fullName evidence="1">Uncharacterized protein</fullName>
    </submittedName>
</protein>
<reference evidence="1 2" key="1">
    <citation type="submission" date="2023-03" db="EMBL/GenBank/DDBJ databases">
        <authorList>
            <person name="Pearce D."/>
        </authorList>
    </citation>
    <scope>NUCLEOTIDE SEQUENCE [LARGE SCALE GENOMIC DNA]</scope>
    <source>
        <strain evidence="1">Msz</strain>
    </source>
</reference>